<gene>
    <name evidence="1" type="ORF">KSW38_18670</name>
</gene>
<sequence length="548" mass="58367">MAKFKAETYYFSTSNARHLTASILAAFVLVMGFLHGSTAQAAPSPVYPISGYFIFGSTSDDANLKKLTDIKSVGGDTIITFGSQIKPATSASVPAGCTISGVNCVTAATSGVSVNRYFTYADGNTWGAPSLACPRDKTVTSGSTVYTVMVIPTQGTGCNSSNNLYDVVIITSGTASISVSVAKAATTLGMKFYAGMPAPVKRTDITYLVDLSYQSTFTAFTNRFLQFQGKVNNVPGLTGYYHYTEMPVANGAIWDSTLAVYDIQNRAIAQYQPGRSALVSPYIDSRKELAGHITPDNARAAVRNIAETANGVHLAIAVQDGMGTGKGGSFFGHESGNSVDQYAAAIVGSGTWGNKYAAPTRDYFLAMAEGVEGTDVELWANMEGMAPGTSQNPCDGNYRGQSTKARHDRQLQQIGNYPVKVISYMWDPFYTCKGTWAPMVEQMRAGSMTPVITDSVFYGNGDVLVTGQNLSGGTIQVKWTDAYGRTFDKTVSASSYNPSYGKQLGMNPRLESVTAKLGRTSLGSGKYVYINVTNGSGVRNDAPYSDRG</sequence>
<protein>
    <recommendedName>
        <fullName evidence="3">DUF1906 domain-containing protein</fullName>
    </recommendedName>
</protein>
<organism evidence="1 2">
    <name type="scientific">Paenarthrobacter aromaticivorans</name>
    <dbReference type="NCBI Taxonomy" id="2849150"/>
    <lineage>
        <taxon>Bacteria</taxon>
        <taxon>Bacillati</taxon>
        <taxon>Actinomycetota</taxon>
        <taxon>Actinomycetes</taxon>
        <taxon>Micrococcales</taxon>
        <taxon>Micrococcaceae</taxon>
        <taxon>Paenarthrobacter</taxon>
    </lineage>
</organism>
<name>A0ABS6I9D0_9MICC</name>
<reference evidence="1 2" key="1">
    <citation type="submission" date="2021-06" db="EMBL/GenBank/DDBJ databases">
        <authorList>
            <person name="Jeong J.W."/>
        </authorList>
    </citation>
    <scope>NUCLEOTIDE SEQUENCE [LARGE SCALE GENOMIC DNA]</scope>
    <source>
        <strain evidence="1 2">MMS21-TAE1-1</strain>
    </source>
</reference>
<evidence type="ECO:0000313" key="2">
    <source>
        <dbReference type="Proteomes" id="UP000824166"/>
    </source>
</evidence>
<proteinExistence type="predicted"/>
<evidence type="ECO:0008006" key="3">
    <source>
        <dbReference type="Google" id="ProtNLM"/>
    </source>
</evidence>
<evidence type="ECO:0000313" key="1">
    <source>
        <dbReference type="EMBL" id="MBU8868320.1"/>
    </source>
</evidence>
<dbReference type="EMBL" id="JAHOPC010000013">
    <property type="protein sequence ID" value="MBU8868320.1"/>
    <property type="molecule type" value="Genomic_DNA"/>
</dbReference>
<keyword evidence="2" id="KW-1185">Reference proteome</keyword>
<dbReference type="Proteomes" id="UP000824166">
    <property type="component" value="Unassembled WGS sequence"/>
</dbReference>
<comment type="caution">
    <text evidence="1">The sequence shown here is derived from an EMBL/GenBank/DDBJ whole genome shotgun (WGS) entry which is preliminary data.</text>
</comment>
<accession>A0ABS6I9D0</accession>
<dbReference type="RefSeq" id="WP_216926439.1">
    <property type="nucleotide sequence ID" value="NZ_JAHOPC010000013.1"/>
</dbReference>